<feature type="non-terminal residue" evidence="2">
    <location>
        <position position="71"/>
    </location>
</feature>
<feature type="compositionally biased region" description="Polar residues" evidence="1">
    <location>
        <begin position="10"/>
        <end position="23"/>
    </location>
</feature>
<gene>
    <name evidence="2" type="ORF">BLA29_013814</name>
</gene>
<dbReference type="Proteomes" id="UP000194236">
    <property type="component" value="Unassembled WGS sequence"/>
</dbReference>
<sequence length="71" mass="8287">MNTVGVPHVQSKSNDNSNVKPTNTYLRSHHRIHPQNCSLMFNDNNQVQPAPEIPRHMRINSQEFYVRQSMD</sequence>
<keyword evidence="3" id="KW-1185">Reference proteome</keyword>
<evidence type="ECO:0000313" key="3">
    <source>
        <dbReference type="Proteomes" id="UP000194236"/>
    </source>
</evidence>
<name>A0A1Y3BAF1_EURMA</name>
<dbReference type="EMBL" id="MUJZ01038602">
    <property type="protein sequence ID" value="OTF76205.1"/>
    <property type="molecule type" value="Genomic_DNA"/>
</dbReference>
<dbReference type="AlphaFoldDB" id="A0A1Y3BAF1"/>
<organism evidence="2 3">
    <name type="scientific">Euroglyphus maynei</name>
    <name type="common">Mayne's house dust mite</name>
    <dbReference type="NCBI Taxonomy" id="6958"/>
    <lineage>
        <taxon>Eukaryota</taxon>
        <taxon>Metazoa</taxon>
        <taxon>Ecdysozoa</taxon>
        <taxon>Arthropoda</taxon>
        <taxon>Chelicerata</taxon>
        <taxon>Arachnida</taxon>
        <taxon>Acari</taxon>
        <taxon>Acariformes</taxon>
        <taxon>Sarcoptiformes</taxon>
        <taxon>Astigmata</taxon>
        <taxon>Psoroptidia</taxon>
        <taxon>Analgoidea</taxon>
        <taxon>Pyroglyphidae</taxon>
        <taxon>Pyroglyphinae</taxon>
        <taxon>Euroglyphus</taxon>
    </lineage>
</organism>
<evidence type="ECO:0000313" key="2">
    <source>
        <dbReference type="EMBL" id="OTF76205.1"/>
    </source>
</evidence>
<proteinExistence type="predicted"/>
<accession>A0A1Y3BAF1</accession>
<reference evidence="2 3" key="1">
    <citation type="submission" date="2017-03" db="EMBL/GenBank/DDBJ databases">
        <title>Genome Survey of Euroglyphus maynei.</title>
        <authorList>
            <person name="Arlian L.G."/>
            <person name="Morgan M.S."/>
            <person name="Rider S.D."/>
        </authorList>
    </citation>
    <scope>NUCLEOTIDE SEQUENCE [LARGE SCALE GENOMIC DNA]</scope>
    <source>
        <strain evidence="2">Arlian Lab</strain>
        <tissue evidence="2">Whole body</tissue>
    </source>
</reference>
<comment type="caution">
    <text evidence="2">The sequence shown here is derived from an EMBL/GenBank/DDBJ whole genome shotgun (WGS) entry which is preliminary data.</text>
</comment>
<protein>
    <submittedName>
        <fullName evidence="2">Uncharacterized protein</fullName>
    </submittedName>
</protein>
<evidence type="ECO:0000256" key="1">
    <source>
        <dbReference type="SAM" id="MobiDB-lite"/>
    </source>
</evidence>
<feature type="region of interest" description="Disordered" evidence="1">
    <location>
        <begin position="1"/>
        <end position="23"/>
    </location>
</feature>